<feature type="transmembrane region" description="Helical" evidence="5">
    <location>
        <begin position="150"/>
        <end position="167"/>
    </location>
</feature>
<sequence length="296" mass="33047">MLKRFYISHLGIFYMLFACFMFAVTGAFAKYLSKDMPSIEVVFFRNLIGLFIVIYAIYRFPFKQAGGHFFLLMFRGFVGTVALFAFFYNVAHVNLATAFTFQKTNPIFTAILAAFIFKERLSSLGWFAVFLGFGGILLVIQPNLGISKTDIIGVWSGLGAAIAYTSVKELNKSYGTNVIVLSFMLWGSFLPLICMGLAEFFTYEPLDFLFSKFSMPSWYNVVFILLMGLSGYFFQSYMTKAFAVGKKAGVIAAVSYADVIFTLIIGYFMGDALPNHLALVGIILVVVSGILVVREK</sequence>
<evidence type="ECO:0000259" key="6">
    <source>
        <dbReference type="Pfam" id="PF00892"/>
    </source>
</evidence>
<dbReference type="InterPro" id="IPR000620">
    <property type="entry name" value="EamA_dom"/>
</dbReference>
<keyword evidence="2 5" id="KW-0812">Transmembrane</keyword>
<dbReference type="PANTHER" id="PTHR22911">
    <property type="entry name" value="ACYL-MALONYL CONDENSING ENZYME-RELATED"/>
    <property type="match status" value="1"/>
</dbReference>
<feature type="transmembrane region" description="Helical" evidence="5">
    <location>
        <begin position="12"/>
        <end position="32"/>
    </location>
</feature>
<evidence type="ECO:0000256" key="4">
    <source>
        <dbReference type="ARBA" id="ARBA00023136"/>
    </source>
</evidence>
<dbReference type="RefSeq" id="WP_054196153.1">
    <property type="nucleotide sequence ID" value="NZ_CABMKQ010000002.1"/>
</dbReference>
<feature type="transmembrane region" description="Helical" evidence="5">
    <location>
        <begin position="38"/>
        <end position="58"/>
    </location>
</feature>
<dbReference type="KEGG" id="ccoc:CCON33237_0372"/>
<dbReference type="GeneID" id="28662041"/>
<reference evidence="8" key="1">
    <citation type="submission" date="2015-08" db="EMBL/GenBank/DDBJ databases">
        <title>Comparative genomics of the Campylobacter concisus group.</title>
        <authorList>
            <person name="Miller W.G."/>
            <person name="Yee E."/>
            <person name="Chapman M.H."/>
            <person name="Huynh S."/>
            <person name="Bono J.L."/>
            <person name="On S.L.W."/>
            <person name="St Leger J."/>
            <person name="Foster G."/>
            <person name="Parker C.T."/>
        </authorList>
    </citation>
    <scope>NUCLEOTIDE SEQUENCE [LARGE SCALE GENOMIC DNA]</scope>
    <source>
        <strain evidence="8">ATCC 33237</strain>
    </source>
</reference>
<evidence type="ECO:0000313" key="8">
    <source>
        <dbReference type="Proteomes" id="UP000066049"/>
    </source>
</evidence>
<feature type="transmembrane region" description="Helical" evidence="5">
    <location>
        <begin position="179"/>
        <end position="198"/>
    </location>
</feature>
<evidence type="ECO:0000256" key="5">
    <source>
        <dbReference type="SAM" id="Phobius"/>
    </source>
</evidence>
<feature type="transmembrane region" description="Helical" evidence="5">
    <location>
        <begin position="124"/>
        <end position="144"/>
    </location>
</feature>
<keyword evidence="3 5" id="KW-1133">Transmembrane helix</keyword>
<organism evidence="7 8">
    <name type="scientific">Campylobacter concisus</name>
    <dbReference type="NCBI Taxonomy" id="199"/>
    <lineage>
        <taxon>Bacteria</taxon>
        <taxon>Pseudomonadati</taxon>
        <taxon>Campylobacterota</taxon>
        <taxon>Epsilonproteobacteria</taxon>
        <taxon>Campylobacterales</taxon>
        <taxon>Campylobacteraceae</taxon>
        <taxon>Campylobacter</taxon>
    </lineage>
</organism>
<feature type="transmembrane region" description="Helical" evidence="5">
    <location>
        <begin position="218"/>
        <end position="238"/>
    </location>
</feature>
<dbReference type="Proteomes" id="UP000066049">
    <property type="component" value="Chromosome"/>
</dbReference>
<feature type="transmembrane region" description="Helical" evidence="5">
    <location>
        <begin position="276"/>
        <end position="293"/>
    </location>
</feature>
<dbReference type="SUPFAM" id="SSF103481">
    <property type="entry name" value="Multidrug resistance efflux transporter EmrE"/>
    <property type="match status" value="1"/>
</dbReference>
<dbReference type="GO" id="GO:0016020">
    <property type="term" value="C:membrane"/>
    <property type="evidence" value="ECO:0007669"/>
    <property type="project" value="UniProtKB-SubCell"/>
</dbReference>
<evidence type="ECO:0000256" key="3">
    <source>
        <dbReference type="ARBA" id="ARBA00022989"/>
    </source>
</evidence>
<feature type="transmembrane region" description="Helical" evidence="5">
    <location>
        <begin position="96"/>
        <end position="117"/>
    </location>
</feature>
<proteinExistence type="predicted"/>
<dbReference type="InterPro" id="IPR037185">
    <property type="entry name" value="EmrE-like"/>
</dbReference>
<feature type="domain" description="EamA" evidence="6">
    <location>
        <begin position="10"/>
        <end position="140"/>
    </location>
</feature>
<evidence type="ECO:0000256" key="1">
    <source>
        <dbReference type="ARBA" id="ARBA00004141"/>
    </source>
</evidence>
<protein>
    <submittedName>
        <fullName evidence="7">Putative membrane protein, putative permease (EamA domain), type 1</fullName>
    </submittedName>
</protein>
<dbReference type="PANTHER" id="PTHR22911:SF6">
    <property type="entry name" value="SOLUTE CARRIER FAMILY 35 MEMBER G1"/>
    <property type="match status" value="1"/>
</dbReference>
<accession>A0A0M5MIG4</accession>
<evidence type="ECO:0000256" key="2">
    <source>
        <dbReference type="ARBA" id="ARBA00022692"/>
    </source>
</evidence>
<dbReference type="PATRIC" id="fig|199.248.peg.395"/>
<keyword evidence="4 5" id="KW-0472">Membrane</keyword>
<dbReference type="PROSITE" id="PS51257">
    <property type="entry name" value="PROKAR_LIPOPROTEIN"/>
    <property type="match status" value="1"/>
</dbReference>
<gene>
    <name evidence="7" type="ORF">CCON33237_0372</name>
</gene>
<evidence type="ECO:0000313" key="7">
    <source>
        <dbReference type="EMBL" id="ALF47080.1"/>
    </source>
</evidence>
<dbReference type="AlphaFoldDB" id="A0A0M5MIG4"/>
<comment type="subcellular location">
    <subcellularLocation>
        <location evidence="1">Membrane</location>
        <topology evidence="1">Multi-pass membrane protein</topology>
    </subcellularLocation>
</comment>
<dbReference type="Pfam" id="PF00892">
    <property type="entry name" value="EamA"/>
    <property type="match status" value="1"/>
</dbReference>
<name>A0A0M5MIG4_9BACT</name>
<feature type="transmembrane region" description="Helical" evidence="5">
    <location>
        <begin position="250"/>
        <end position="270"/>
    </location>
</feature>
<feature type="transmembrane region" description="Helical" evidence="5">
    <location>
        <begin position="70"/>
        <end position="90"/>
    </location>
</feature>
<dbReference type="EMBL" id="CP012541">
    <property type="protein sequence ID" value="ALF47080.1"/>
    <property type="molecule type" value="Genomic_DNA"/>
</dbReference>